<dbReference type="PANTHER" id="PTHR46696">
    <property type="entry name" value="P450, PUTATIVE (EUROFUNG)-RELATED"/>
    <property type="match status" value="1"/>
</dbReference>
<dbReference type="CDD" id="cd11029">
    <property type="entry name" value="CYP107-like"/>
    <property type="match status" value="1"/>
</dbReference>
<evidence type="ECO:0000313" key="4">
    <source>
        <dbReference type="Proteomes" id="UP001523369"/>
    </source>
</evidence>
<comment type="caution">
    <text evidence="3">The sequence shown here is derived from an EMBL/GenBank/DDBJ whole genome shotgun (WGS) entry which is preliminary data.</text>
</comment>
<dbReference type="Proteomes" id="UP001523369">
    <property type="component" value="Unassembled WGS sequence"/>
</dbReference>
<protein>
    <submittedName>
        <fullName evidence="3">Cytochrome P450</fullName>
    </submittedName>
</protein>
<dbReference type="Pfam" id="PF00067">
    <property type="entry name" value="p450"/>
    <property type="match status" value="2"/>
</dbReference>
<dbReference type="InterPro" id="IPR001128">
    <property type="entry name" value="Cyt_P450"/>
</dbReference>
<dbReference type="PRINTS" id="PR00359">
    <property type="entry name" value="BP450"/>
</dbReference>
<keyword evidence="4" id="KW-1185">Reference proteome</keyword>
<dbReference type="InterPro" id="IPR002397">
    <property type="entry name" value="Cyt_P450_B"/>
</dbReference>
<evidence type="ECO:0000256" key="1">
    <source>
        <dbReference type="ARBA" id="ARBA00010617"/>
    </source>
</evidence>
<dbReference type="PANTHER" id="PTHR46696:SF1">
    <property type="entry name" value="CYTOCHROME P450 YJIB-RELATED"/>
    <property type="match status" value="1"/>
</dbReference>
<evidence type="ECO:0000313" key="3">
    <source>
        <dbReference type="EMBL" id="MCO8271821.1"/>
    </source>
</evidence>
<dbReference type="PROSITE" id="PS00086">
    <property type="entry name" value="CYTOCHROME_P450"/>
    <property type="match status" value="1"/>
</dbReference>
<dbReference type="Gene3D" id="1.10.630.10">
    <property type="entry name" value="Cytochrome P450"/>
    <property type="match status" value="1"/>
</dbReference>
<evidence type="ECO:0000256" key="2">
    <source>
        <dbReference type="RuleBase" id="RU000461"/>
    </source>
</evidence>
<comment type="similarity">
    <text evidence="1 2">Belongs to the cytochrome P450 family.</text>
</comment>
<organism evidence="3 4">
    <name type="scientific">Paractinoplanes aksuensis</name>
    <dbReference type="NCBI Taxonomy" id="2939490"/>
    <lineage>
        <taxon>Bacteria</taxon>
        <taxon>Bacillati</taxon>
        <taxon>Actinomycetota</taxon>
        <taxon>Actinomycetes</taxon>
        <taxon>Micromonosporales</taxon>
        <taxon>Micromonosporaceae</taxon>
        <taxon>Paractinoplanes</taxon>
    </lineage>
</organism>
<dbReference type="RefSeq" id="WP_253237939.1">
    <property type="nucleotide sequence ID" value="NZ_JAMYJR010000013.1"/>
</dbReference>
<keyword evidence="2" id="KW-0349">Heme</keyword>
<name>A0ABT1DP20_9ACTN</name>
<dbReference type="InterPro" id="IPR036396">
    <property type="entry name" value="Cyt_P450_sf"/>
</dbReference>
<dbReference type="SUPFAM" id="SSF48264">
    <property type="entry name" value="Cytochrome P450"/>
    <property type="match status" value="1"/>
</dbReference>
<dbReference type="EMBL" id="JAMYJR010000013">
    <property type="protein sequence ID" value="MCO8271821.1"/>
    <property type="molecule type" value="Genomic_DNA"/>
</dbReference>
<keyword evidence="2" id="KW-0408">Iron</keyword>
<keyword evidence="2" id="KW-0479">Metal-binding</keyword>
<accession>A0ABT1DP20</accession>
<sequence>MDNLAGREFHADPHPFYAQWRREGPVREVQLASGAVVWLITRYDDARQALTDPRFSKQGRNKGHPSDTIERALSRHMLAVDPPDHTRLRRLVSAAFTARRIEALRPRIAEITSSLLDFMAEQSGPFDLIDAFAFPLPIQVICELLGIPAEDRDSFRRWSNIIVGGVAYQADFPGAAQAMVAYIRGLLAARRSDPGDDLLSGLIEVRDSEDRLDEDELISMVFLLLIAGHETTVNLIGNGAALLLTERDRWERLRADPGLLPTAIEEFLRYESPVETATFRITSEPVTIGGQNLPAYAPVVIGLLSANRDEARFPDPDELRLDRPQNPHLAFGHGIHYCLGAPLARLEAQIAFGALIERFPGLRLAGPASELTWRPGLLLRGLFTLPVTTGPE</sequence>
<gene>
    <name evidence="3" type="ORF">M1L60_14580</name>
</gene>
<reference evidence="3 4" key="1">
    <citation type="submission" date="2022-06" db="EMBL/GenBank/DDBJ databases">
        <title>New Species of the Genus Actinoplanes, ActinopZanes ferrugineus.</title>
        <authorList>
            <person name="Ding P."/>
        </authorList>
    </citation>
    <scope>NUCLEOTIDE SEQUENCE [LARGE SCALE GENOMIC DNA]</scope>
    <source>
        <strain evidence="3 4">TRM88003</strain>
    </source>
</reference>
<proteinExistence type="inferred from homology"/>
<keyword evidence="2" id="KW-0503">Monooxygenase</keyword>
<keyword evidence="2" id="KW-0560">Oxidoreductase</keyword>
<dbReference type="InterPro" id="IPR017972">
    <property type="entry name" value="Cyt_P450_CS"/>
</dbReference>